<dbReference type="Gramene" id="OPUNC11G13250.2">
    <property type="protein sequence ID" value="OPUNC11G13250.2"/>
    <property type="gene ID" value="OPUNC11G13250"/>
</dbReference>
<reference evidence="3" key="1">
    <citation type="submission" date="2015-04" db="UniProtKB">
        <authorList>
            <consortium name="EnsemblPlants"/>
        </authorList>
    </citation>
    <scope>IDENTIFICATION</scope>
</reference>
<evidence type="ECO:0000313" key="3">
    <source>
        <dbReference type="EnsemblPlants" id="OPUNC11G13250.2"/>
    </source>
</evidence>
<dbReference type="InterPro" id="IPR032675">
    <property type="entry name" value="LRR_dom_sf"/>
</dbReference>
<dbReference type="HOGENOM" id="CLU_303739_0_0_1"/>
<dbReference type="PANTHER" id="PTHR34145">
    <property type="entry name" value="OS02G0105600 PROTEIN"/>
    <property type="match status" value="1"/>
</dbReference>
<dbReference type="SMART" id="SM00256">
    <property type="entry name" value="FBOX"/>
    <property type="match status" value="1"/>
</dbReference>
<dbReference type="SUPFAM" id="SSF81383">
    <property type="entry name" value="F-box domain"/>
    <property type="match status" value="1"/>
</dbReference>
<dbReference type="AlphaFoldDB" id="A0A0E0MG31"/>
<dbReference type="Gene3D" id="1.10.10.10">
    <property type="entry name" value="Winged helix-like DNA-binding domain superfamily/Winged helix DNA-binding domain"/>
    <property type="match status" value="1"/>
</dbReference>
<name>A0A0E0MG31_ORYPU</name>
<protein>
    <recommendedName>
        <fullName evidence="2">F-box domain-containing protein</fullName>
    </recommendedName>
</protein>
<dbReference type="InterPro" id="IPR055357">
    <property type="entry name" value="LRR_At1g61320_AtMIF1"/>
</dbReference>
<evidence type="ECO:0000313" key="4">
    <source>
        <dbReference type="Proteomes" id="UP000026962"/>
    </source>
</evidence>
<proteinExistence type="predicted"/>
<dbReference type="Gene3D" id="1.20.1280.50">
    <property type="match status" value="1"/>
</dbReference>
<evidence type="ECO:0000256" key="1">
    <source>
        <dbReference type="ARBA" id="ARBA00022821"/>
    </source>
</evidence>
<organism evidence="3">
    <name type="scientific">Oryza punctata</name>
    <name type="common">Red rice</name>
    <dbReference type="NCBI Taxonomy" id="4537"/>
    <lineage>
        <taxon>Eukaryota</taxon>
        <taxon>Viridiplantae</taxon>
        <taxon>Streptophyta</taxon>
        <taxon>Embryophyta</taxon>
        <taxon>Tracheophyta</taxon>
        <taxon>Spermatophyta</taxon>
        <taxon>Magnoliopsida</taxon>
        <taxon>Liliopsida</taxon>
        <taxon>Poales</taxon>
        <taxon>Poaceae</taxon>
        <taxon>BOP clade</taxon>
        <taxon>Oryzoideae</taxon>
        <taxon>Oryzeae</taxon>
        <taxon>Oryzinae</taxon>
        <taxon>Oryza</taxon>
    </lineage>
</organism>
<dbReference type="Proteomes" id="UP000026962">
    <property type="component" value="Chromosome 11"/>
</dbReference>
<dbReference type="STRING" id="4537.A0A0E0MG31"/>
<dbReference type="SUPFAM" id="SSF52047">
    <property type="entry name" value="RNI-like"/>
    <property type="match status" value="2"/>
</dbReference>
<dbReference type="PROSITE" id="PS50181">
    <property type="entry name" value="FBOX"/>
    <property type="match status" value="1"/>
</dbReference>
<dbReference type="Gene3D" id="3.80.10.10">
    <property type="entry name" value="Ribonuclease Inhibitor"/>
    <property type="match status" value="2"/>
</dbReference>
<reference evidence="3" key="2">
    <citation type="submission" date="2018-05" db="EMBL/GenBank/DDBJ databases">
        <title>OpunRS2 (Oryza punctata Reference Sequence Version 2).</title>
        <authorList>
            <person name="Zhang J."/>
            <person name="Kudrna D."/>
            <person name="Lee S."/>
            <person name="Talag J."/>
            <person name="Welchert J."/>
            <person name="Wing R.A."/>
        </authorList>
    </citation>
    <scope>NUCLEOTIDE SEQUENCE [LARGE SCALE GENOMIC DNA]</scope>
</reference>
<keyword evidence="1" id="KW-0611">Plant defense</keyword>
<dbReference type="GO" id="GO:0006952">
    <property type="term" value="P:defense response"/>
    <property type="evidence" value="ECO:0007669"/>
    <property type="project" value="UniProtKB-KW"/>
</dbReference>
<accession>A0A0E0MG31</accession>
<dbReference type="eggNOG" id="ENOG502RYMX">
    <property type="taxonomic scope" value="Eukaryota"/>
</dbReference>
<feature type="domain" description="F-box" evidence="2">
    <location>
        <begin position="31"/>
        <end position="79"/>
    </location>
</feature>
<dbReference type="Pfam" id="PF00646">
    <property type="entry name" value="F-box"/>
    <property type="match status" value="1"/>
</dbReference>
<keyword evidence="4" id="KW-1185">Reference proteome</keyword>
<dbReference type="EnsemblPlants" id="OPUNC11G13250.2">
    <property type="protein sequence ID" value="OPUNC11G13250.2"/>
    <property type="gene ID" value="OPUNC11G13250"/>
</dbReference>
<dbReference type="InterPro" id="IPR053772">
    <property type="entry name" value="At1g61320/At1g61330-like"/>
</dbReference>
<dbReference type="InterPro" id="IPR036388">
    <property type="entry name" value="WH-like_DNA-bd_sf"/>
</dbReference>
<dbReference type="PANTHER" id="PTHR34145:SF48">
    <property type="entry name" value="OS01G0553400 PROTEIN"/>
    <property type="match status" value="1"/>
</dbReference>
<dbReference type="OMA" id="INTRFRH"/>
<sequence>MTKTSHMVYGKVSNNKECVRSGLNKRARYGSFRLHHLPPDIICDIFSRLRFKEAARTSMVSRSWRTLWRCYPNLVFTRQTMLHGNITDDHMATFISRVNNILWQLWSSSLKNFIVKFPLLGRDANHIDEWVSFSVASRARQIVLNLCPEEEDTDMNDMYSFPLHIFSGDNCVRSLSLGFVSLTLPPHLSGFTNLKKLGLDMVSIRGDLQCLLSQCDVIEWLSLTHCSLQHRSICQKLRRLRYLCVRKCRLQKLDLQAPNLTEFELTNYPIPIVLRECLNLSVATIKLVSFSDCLSYVAIELPAGGLYHVQDRLSINMTVRTESRGFAESIGRFNNLKHLILNIDVQGSSDNGSGILRLASLLEMAPCLEELELNMYCPSAPIYTNHQLDKFSSVCLHKHLRTVRMTGFNSTRGQLELAFHILRSAPNLDRLIVDPMVRVAWGPRLDWSQQHLMIVARMMAELDLLRSDEEMSYHEEDMVGAFALLYHQVFSYIKPMAGRSTCKCVVGSASPTRSTAGGTATLADIAADTGVHASRLTDLRCLMKLLTTSAKDEHGVSELENALEMLPKSCPHQTNNAPWQYNRRPPTYIYLSCKQHLLRSSSSLKNFIVKFPILGRDAHHIDGWVSFCAASRARQILVDICPEEEDTDMNGMYNFPLHIFSGDNCVRSLFLGFVSLTLPPHLGGFTNLKKLALHMVSIRGDLQCLLSQCDVMEWLSLTHYSLQHRSICQKLRRLGYLCVRKCRLQKLDLQAPNLTEFELTNYLIPIFLHECLNLSVATIELVSFSDCLSYVATELPAGGLYRVQDRLFINMTVRTEVNTVQELAKSKSIGRFNNLKHLILNIDVQGSDNGSGILHLASLLEMAPCLEELELNLYCLSAPIYVKPQLDKLSSVCLHKHLRTVRMTGFNTTFGQLELAFLILRSAPNLDRLIVDPMVRVA</sequence>
<dbReference type="InterPro" id="IPR036047">
    <property type="entry name" value="F-box-like_dom_sf"/>
</dbReference>
<evidence type="ECO:0000259" key="2">
    <source>
        <dbReference type="PROSITE" id="PS50181"/>
    </source>
</evidence>
<dbReference type="Pfam" id="PF23622">
    <property type="entry name" value="LRR_At1g61320_AtMIF1"/>
    <property type="match status" value="2"/>
</dbReference>
<dbReference type="InterPro" id="IPR001810">
    <property type="entry name" value="F-box_dom"/>
</dbReference>